<comment type="caution">
    <text evidence="1">The sequence shown here is derived from an EMBL/GenBank/DDBJ whole genome shotgun (WGS) entry which is preliminary data.</text>
</comment>
<proteinExistence type="predicted"/>
<protein>
    <recommendedName>
        <fullName evidence="3">Aminoglycoside phosphotransferase domain-containing protein</fullName>
    </recommendedName>
</protein>
<keyword evidence="2" id="KW-1185">Reference proteome</keyword>
<evidence type="ECO:0008006" key="3">
    <source>
        <dbReference type="Google" id="ProtNLM"/>
    </source>
</evidence>
<dbReference type="RefSeq" id="XP_070921205.1">
    <property type="nucleotide sequence ID" value="XM_071065104.1"/>
</dbReference>
<evidence type="ECO:0000313" key="2">
    <source>
        <dbReference type="Proteomes" id="UP001628179"/>
    </source>
</evidence>
<sequence length="514" mass="58878">MPATIRLDHRGPITYSSALRKNADVINQATHLAAAEELCRVLWDSRGTIESLVRHHLWLGDRDSCTVAPRDRWIRGGFNVCVPVETRSGGAHSVPRRLIFRCPMPHKLAEARYPGTVDEKLSCEVGTYAWMQDWCPDVRIPHLYGFGFSDHRHFTHERQMPFYVRFWRAIRRHLRCFLRYQTLSRYAAHPTGLHLSAAYMLLEYVGPDTGRMLSDTWRERRADQTKQRTLFRGLARLILSLARVPQPRIGSFRFNADGTVTLTNRPLPCCVAILENGGAPRTIPSDETYSCPEPFIADMLALHDGSFLAHRNAVFDAADCRGQMAARALLRTVSHFYVSRERRAGPFHLQLTDLHASNILVDDDWNITCLIDLEWICSLPVEMLAVPYWLTGRCIDELVGDDLSQFDQVRREFMDILEKEEGAMSGGDKPALARIMREGWESGAVWFWHCLTSVDAIFYLVEDHVSPRYCPFSCKVEEVLSEYWCQESAAVVRSKVADNEKYEKELGSLFKRAI</sequence>
<name>A0ABQ0GP20_9PEZI</name>
<dbReference type="GeneID" id="98180427"/>
<organism evidence="1 2">
    <name type="scientific">Madurella fahalii</name>
    <dbReference type="NCBI Taxonomy" id="1157608"/>
    <lineage>
        <taxon>Eukaryota</taxon>
        <taxon>Fungi</taxon>
        <taxon>Dikarya</taxon>
        <taxon>Ascomycota</taxon>
        <taxon>Pezizomycotina</taxon>
        <taxon>Sordariomycetes</taxon>
        <taxon>Sordariomycetidae</taxon>
        <taxon>Sordariales</taxon>
        <taxon>Sordariales incertae sedis</taxon>
        <taxon>Madurella</taxon>
    </lineage>
</organism>
<dbReference type="SUPFAM" id="SSF56112">
    <property type="entry name" value="Protein kinase-like (PK-like)"/>
    <property type="match status" value="1"/>
</dbReference>
<evidence type="ECO:0000313" key="1">
    <source>
        <dbReference type="EMBL" id="GAB1319475.1"/>
    </source>
</evidence>
<dbReference type="PANTHER" id="PTHR21310">
    <property type="entry name" value="AMINOGLYCOSIDE PHOSPHOTRANSFERASE-RELATED-RELATED"/>
    <property type="match status" value="1"/>
</dbReference>
<dbReference type="InterPro" id="IPR011009">
    <property type="entry name" value="Kinase-like_dom_sf"/>
</dbReference>
<dbReference type="Proteomes" id="UP001628179">
    <property type="component" value="Unassembled WGS sequence"/>
</dbReference>
<accession>A0ABQ0GP20</accession>
<dbReference type="PANTHER" id="PTHR21310:SF37">
    <property type="entry name" value="AMINOGLYCOSIDE PHOSPHOTRANSFERASE DOMAIN-CONTAINING PROTEIN"/>
    <property type="match status" value="1"/>
</dbReference>
<gene>
    <name evidence="1" type="ORF">MFIFM68171_09685</name>
</gene>
<reference evidence="1 2" key="1">
    <citation type="submission" date="2024-09" db="EMBL/GenBank/DDBJ databases">
        <title>Itraconazole resistance in Madurella fahalii resulting from another homologue of gene encoding cytochrome P450 14-alpha sterol demethylase (CYP51).</title>
        <authorList>
            <person name="Yoshioka I."/>
            <person name="Fahal A.H."/>
            <person name="Kaneko S."/>
            <person name="Yaguchi T."/>
        </authorList>
    </citation>
    <scope>NUCLEOTIDE SEQUENCE [LARGE SCALE GENOMIC DNA]</scope>
    <source>
        <strain evidence="1 2">IFM 68171</strain>
    </source>
</reference>
<dbReference type="InterPro" id="IPR051678">
    <property type="entry name" value="AGP_Transferase"/>
</dbReference>
<dbReference type="EMBL" id="BAAFSV010000005">
    <property type="protein sequence ID" value="GAB1319475.1"/>
    <property type="molecule type" value="Genomic_DNA"/>
</dbReference>